<keyword evidence="2" id="KW-1185">Reference proteome</keyword>
<dbReference type="Proteomes" id="UP000281553">
    <property type="component" value="Unassembled WGS sequence"/>
</dbReference>
<name>A0A3P7MBR4_DIBLA</name>
<proteinExistence type="predicted"/>
<accession>A0A3P7MBR4</accession>
<dbReference type="OrthoDB" id="6375767at2759"/>
<dbReference type="AlphaFoldDB" id="A0A3P7MBR4"/>
<feature type="non-terminal residue" evidence="1">
    <location>
        <position position="84"/>
    </location>
</feature>
<evidence type="ECO:0000313" key="1">
    <source>
        <dbReference type="EMBL" id="VDN15351.1"/>
    </source>
</evidence>
<dbReference type="EMBL" id="UYRU01062223">
    <property type="protein sequence ID" value="VDN15351.1"/>
    <property type="molecule type" value="Genomic_DNA"/>
</dbReference>
<organism evidence="1 2">
    <name type="scientific">Dibothriocephalus latus</name>
    <name type="common">Fish tapeworm</name>
    <name type="synonym">Diphyllobothrium latum</name>
    <dbReference type="NCBI Taxonomy" id="60516"/>
    <lineage>
        <taxon>Eukaryota</taxon>
        <taxon>Metazoa</taxon>
        <taxon>Spiralia</taxon>
        <taxon>Lophotrochozoa</taxon>
        <taxon>Platyhelminthes</taxon>
        <taxon>Cestoda</taxon>
        <taxon>Eucestoda</taxon>
        <taxon>Diphyllobothriidea</taxon>
        <taxon>Diphyllobothriidae</taxon>
        <taxon>Dibothriocephalus</taxon>
    </lineage>
</organism>
<evidence type="ECO:0000313" key="2">
    <source>
        <dbReference type="Proteomes" id="UP000281553"/>
    </source>
</evidence>
<reference evidence="1 2" key="1">
    <citation type="submission" date="2018-11" db="EMBL/GenBank/DDBJ databases">
        <authorList>
            <consortium name="Pathogen Informatics"/>
        </authorList>
    </citation>
    <scope>NUCLEOTIDE SEQUENCE [LARGE SCALE GENOMIC DNA]</scope>
</reference>
<protein>
    <submittedName>
        <fullName evidence="1">Uncharacterized protein</fullName>
    </submittedName>
</protein>
<gene>
    <name evidence="1" type="ORF">DILT_LOCUS11182</name>
</gene>
<sequence length="84" mass="9407">MKLGDADVPLKQFKQEKKGFQKVMLRLSDEQGSLVLTKVDSGKTDRDGINPDDVIFIEDVNILYVIVGSGASEKERHNSWVEAE</sequence>